<dbReference type="Proteomes" id="UP000045706">
    <property type="component" value="Unassembled WGS sequence"/>
</dbReference>
<evidence type="ECO:0000256" key="14">
    <source>
        <dbReference type="SAM" id="SignalP"/>
    </source>
</evidence>
<dbReference type="AlphaFoldDB" id="A0A0G4LSI7"/>
<dbReference type="GO" id="GO:0045490">
    <property type="term" value="P:pectin catabolic process"/>
    <property type="evidence" value="ECO:0007669"/>
    <property type="project" value="UniProtKB-ARBA"/>
</dbReference>
<organism evidence="16 19">
    <name type="scientific">Verticillium longisporum</name>
    <name type="common">Verticillium dahliae var. longisporum</name>
    <dbReference type="NCBI Taxonomy" id="100787"/>
    <lineage>
        <taxon>Eukaryota</taxon>
        <taxon>Fungi</taxon>
        <taxon>Dikarya</taxon>
        <taxon>Ascomycota</taxon>
        <taxon>Pezizomycotina</taxon>
        <taxon>Sordariomycetes</taxon>
        <taxon>Hypocreomycetidae</taxon>
        <taxon>Glomerellales</taxon>
        <taxon>Plectosphaerellaceae</taxon>
        <taxon>Verticillium</taxon>
    </lineage>
</organism>
<keyword evidence="10" id="KW-0961">Cell wall biogenesis/degradation</keyword>
<reference evidence="17" key="2">
    <citation type="journal article" date="2021" name="Mol. Plant Pathol.">
        <title>A 20-kb lineage-specific genomic region tames virulence in pathogenic amphidiploid Verticillium longisporum.</title>
        <authorList>
            <person name="Harting R."/>
            <person name="Starke J."/>
            <person name="Kusch H."/>
            <person name="Poggeler S."/>
            <person name="Maurus I."/>
            <person name="Schluter R."/>
            <person name="Landesfeind M."/>
            <person name="Bulla I."/>
            <person name="Nowrousian M."/>
            <person name="de Jonge R."/>
            <person name="Stahlhut G."/>
            <person name="Hoff K.J."/>
            <person name="Asshauer K.P."/>
            <person name="Thurmer A."/>
            <person name="Stanke M."/>
            <person name="Daniel R."/>
            <person name="Morgenstern B."/>
            <person name="Thomma B.P.H.J."/>
            <person name="Kronstad J.W."/>
            <person name="Braus-Stromeyer S.A."/>
            <person name="Braus G.H."/>
        </authorList>
    </citation>
    <scope>NUCLEOTIDE SEQUENCE</scope>
    <source>
        <strain evidence="17">Vl32</strain>
    </source>
</reference>
<dbReference type="InterPro" id="IPR000743">
    <property type="entry name" value="Glyco_hydro_28"/>
</dbReference>
<dbReference type="Pfam" id="PF00295">
    <property type="entry name" value="Glyco_hydro_28"/>
    <property type="match status" value="1"/>
</dbReference>
<keyword evidence="18" id="KW-1185">Reference proteome</keyword>
<dbReference type="GO" id="GO:0005576">
    <property type="term" value="C:extracellular region"/>
    <property type="evidence" value="ECO:0007669"/>
    <property type="project" value="UniProtKB-SubCell"/>
</dbReference>
<dbReference type="SUPFAM" id="SSF51126">
    <property type="entry name" value="Pectin lyase-like"/>
    <property type="match status" value="1"/>
</dbReference>
<sequence length="481" mass="52922">MFLKLSVQWLLLATALVSGVAKASCNSIKTYPIPDGVARKASYEVKVRSPGGAWHDLEIYETRHQEVNVTTGRTATYTGSLAYFDFQGRVEVAVSYKAGSITKARIRPDSFNIVPAVDGDSIAFALDKPKNLVVHATENVFDVLHLFSNSIVDESAAKNDPNTLYYGPGYHVANDPIVVESGKTLYVAGGAVLKASVSFDNQTGAALRGHGMLYKSSSHTISAWQSKDILIKDIIVLNPGHYTAQIAESDGVTISGLRSFSAVQWGDGIDVFSSKNVLIDNVFLRTSDDSIAIYTHRWDFYGDTQNVTVQNSILWADLAHPINIGTHGNSINPETLSDLTFSNLDILDHREFQMGYQGCIAINPGDSNLVKDVLIEDVRVENFRHGQLITMMVMYNQKYNTSPGRGISNVTIRNLDYKGTNAGTAIMTGYNETRGIEFVKFENLTINGPGINDKMAKPGWYLTSDFFPMYANEHVKNLTFT</sequence>
<gene>
    <name evidence="15" type="ORF">BN1708_013562</name>
    <name evidence="16" type="ORF">BN1723_013439</name>
    <name evidence="17" type="ORF">HYQ45_017846</name>
</gene>
<evidence type="ECO:0000256" key="9">
    <source>
        <dbReference type="ARBA" id="ARBA00023295"/>
    </source>
</evidence>
<dbReference type="SMART" id="SM00710">
    <property type="entry name" value="PbH1"/>
    <property type="match status" value="6"/>
</dbReference>
<evidence type="ECO:0000256" key="2">
    <source>
        <dbReference type="ARBA" id="ARBA00008834"/>
    </source>
</evidence>
<keyword evidence="6 13" id="KW-0378">Hydrolase</keyword>
<dbReference type="OrthoDB" id="187139at2759"/>
<keyword evidence="5" id="KW-0677">Repeat</keyword>
<dbReference type="InterPro" id="IPR035953">
    <property type="entry name" value="Dextranase_N-ter"/>
</dbReference>
<comment type="similarity">
    <text evidence="2 13">Belongs to the glycosyl hydrolase 28 family.</text>
</comment>
<evidence type="ECO:0000313" key="17">
    <source>
        <dbReference type="EMBL" id="KAG7109514.1"/>
    </source>
</evidence>
<dbReference type="Gene3D" id="2.60.350.10">
    <property type="entry name" value="Dextranase, N-terminal"/>
    <property type="match status" value="1"/>
</dbReference>
<reference evidence="18 19" key="1">
    <citation type="submission" date="2015-05" db="EMBL/GenBank/DDBJ databases">
        <authorList>
            <person name="Fogelqvist Johan"/>
        </authorList>
    </citation>
    <scope>NUCLEOTIDE SEQUENCE [LARGE SCALE GENOMIC DNA]</scope>
    <source>
        <strain evidence="15">VL1</strain>
        <strain evidence="16">VL2</strain>
    </source>
</reference>
<comment type="subcellular location">
    <subcellularLocation>
        <location evidence="1">Secreted</location>
    </subcellularLocation>
</comment>
<keyword evidence="7" id="KW-0325">Glycoprotein</keyword>
<keyword evidence="3" id="KW-0964">Secreted</keyword>
<comment type="function">
    <text evidence="12">Pectinolytic enzyme involved in the degradation of xylogalacturonan (xga), a galacturonan backbone heavily substituted with xylose, and which is one important component of the hairy regions of pectin. Activity requires a galacturonic acid backbone substituted with xylose.</text>
</comment>
<evidence type="ECO:0000256" key="10">
    <source>
        <dbReference type="ARBA" id="ARBA00023316"/>
    </source>
</evidence>
<evidence type="ECO:0000256" key="13">
    <source>
        <dbReference type="RuleBase" id="RU361169"/>
    </source>
</evidence>
<dbReference type="Gene3D" id="2.160.20.10">
    <property type="entry name" value="Single-stranded right-handed beta-helix, Pectin lyase-like"/>
    <property type="match status" value="1"/>
</dbReference>
<keyword evidence="11" id="KW-0624">Polysaccharide degradation</keyword>
<evidence type="ECO:0000313" key="18">
    <source>
        <dbReference type="Proteomes" id="UP000044602"/>
    </source>
</evidence>
<keyword evidence="8" id="KW-0119">Carbohydrate metabolism</keyword>
<evidence type="ECO:0000256" key="11">
    <source>
        <dbReference type="ARBA" id="ARBA00023326"/>
    </source>
</evidence>
<feature type="non-terminal residue" evidence="16">
    <location>
        <position position="481"/>
    </location>
</feature>
<evidence type="ECO:0000256" key="1">
    <source>
        <dbReference type="ARBA" id="ARBA00004613"/>
    </source>
</evidence>
<evidence type="ECO:0000256" key="3">
    <source>
        <dbReference type="ARBA" id="ARBA00022525"/>
    </source>
</evidence>
<dbReference type="EMBL" id="JAEMWZ010000636">
    <property type="protein sequence ID" value="KAG7109514.1"/>
    <property type="molecule type" value="Genomic_DNA"/>
</dbReference>
<evidence type="ECO:0000256" key="7">
    <source>
        <dbReference type="ARBA" id="ARBA00023180"/>
    </source>
</evidence>
<dbReference type="Proteomes" id="UP000044602">
    <property type="component" value="Unassembled WGS sequence"/>
</dbReference>
<keyword evidence="9 13" id="KW-0326">Glycosidase</keyword>
<evidence type="ECO:0000256" key="5">
    <source>
        <dbReference type="ARBA" id="ARBA00022737"/>
    </source>
</evidence>
<evidence type="ECO:0000313" key="16">
    <source>
        <dbReference type="EMBL" id="CRK24967.1"/>
    </source>
</evidence>
<dbReference type="InterPro" id="IPR012334">
    <property type="entry name" value="Pectin_lyas_fold"/>
</dbReference>
<dbReference type="Proteomes" id="UP000689129">
    <property type="component" value="Unassembled WGS sequence"/>
</dbReference>
<proteinExistence type="inferred from homology"/>
<keyword evidence="4 14" id="KW-0732">Signal</keyword>
<dbReference type="GO" id="GO:0071555">
    <property type="term" value="P:cell wall organization"/>
    <property type="evidence" value="ECO:0007669"/>
    <property type="project" value="UniProtKB-KW"/>
</dbReference>
<name>A0A0G4LSI7_VERLO</name>
<evidence type="ECO:0000256" key="6">
    <source>
        <dbReference type="ARBA" id="ARBA00022801"/>
    </source>
</evidence>
<evidence type="ECO:0000256" key="8">
    <source>
        <dbReference type="ARBA" id="ARBA00023277"/>
    </source>
</evidence>
<evidence type="ECO:0000256" key="4">
    <source>
        <dbReference type="ARBA" id="ARBA00022729"/>
    </source>
</evidence>
<dbReference type="PANTHER" id="PTHR31736:SF9">
    <property type="entry name" value="ENDO-XYLOGALACTURONAN HYDROLASE A-RELATED"/>
    <property type="match status" value="1"/>
</dbReference>
<accession>A0A0G4LSI7</accession>
<dbReference type="GO" id="GO:0004650">
    <property type="term" value="F:polygalacturonase activity"/>
    <property type="evidence" value="ECO:0007669"/>
    <property type="project" value="InterPro"/>
</dbReference>
<dbReference type="EMBL" id="CVQH01014891">
    <property type="protein sequence ID" value="CRK22959.1"/>
    <property type="molecule type" value="Genomic_DNA"/>
</dbReference>
<evidence type="ECO:0000313" key="19">
    <source>
        <dbReference type="Proteomes" id="UP000045706"/>
    </source>
</evidence>
<dbReference type="InterPro" id="IPR006626">
    <property type="entry name" value="PbH1"/>
</dbReference>
<dbReference type="InterPro" id="IPR011050">
    <property type="entry name" value="Pectin_lyase_fold/virulence"/>
</dbReference>
<dbReference type="EMBL" id="CVQI01017002">
    <property type="protein sequence ID" value="CRK24967.1"/>
    <property type="molecule type" value="Genomic_DNA"/>
</dbReference>
<evidence type="ECO:0000256" key="12">
    <source>
        <dbReference type="ARBA" id="ARBA00037278"/>
    </source>
</evidence>
<feature type="chain" id="PRO_5007404734" evidence="14">
    <location>
        <begin position="26"/>
        <end position="481"/>
    </location>
</feature>
<dbReference type="PANTHER" id="PTHR31736">
    <property type="match status" value="1"/>
</dbReference>
<evidence type="ECO:0000313" key="15">
    <source>
        <dbReference type="EMBL" id="CRK22959.1"/>
    </source>
</evidence>
<protein>
    <submittedName>
        <fullName evidence="17">Polygalacturonase like protein</fullName>
    </submittedName>
</protein>
<feature type="signal peptide" evidence="14">
    <location>
        <begin position="1"/>
        <end position="25"/>
    </location>
</feature>